<gene>
    <name evidence="5" type="primary">lptA</name>
    <name evidence="5" type="ORF">ACFTOW_12125</name>
</gene>
<evidence type="ECO:0000313" key="6">
    <source>
        <dbReference type="Proteomes" id="UP001597186"/>
    </source>
</evidence>
<dbReference type="PANTHER" id="PTHR36504">
    <property type="entry name" value="LIPOPOLYSACCHARIDE EXPORT SYSTEM PROTEIN LPTA"/>
    <property type="match status" value="1"/>
</dbReference>
<dbReference type="InterPro" id="IPR014340">
    <property type="entry name" value="LptA"/>
</dbReference>
<protein>
    <submittedName>
        <fullName evidence="5">Lipopolysaccharide transport periplasmic protein LptA</fullName>
    </submittedName>
</protein>
<feature type="domain" description="Organic solvent tolerance-like N-terminal" evidence="4">
    <location>
        <begin position="38"/>
        <end position="143"/>
    </location>
</feature>
<dbReference type="Gene3D" id="2.60.450.10">
    <property type="entry name" value="Lipopolysaccharide (LPS) transport protein A like domain"/>
    <property type="match status" value="1"/>
</dbReference>
<organism evidence="5 6">
    <name type="scientific">Lacimonas salitolerans</name>
    <dbReference type="NCBI Taxonomy" id="1323750"/>
    <lineage>
        <taxon>Bacteria</taxon>
        <taxon>Pseudomonadati</taxon>
        <taxon>Pseudomonadota</taxon>
        <taxon>Alphaproteobacteria</taxon>
        <taxon>Rhodobacterales</taxon>
        <taxon>Paracoccaceae</taxon>
        <taxon>Lacimonas</taxon>
    </lineage>
</organism>
<dbReference type="EMBL" id="JBHUDD010000059">
    <property type="protein sequence ID" value="MFD1510148.1"/>
    <property type="molecule type" value="Genomic_DNA"/>
</dbReference>
<dbReference type="NCBIfam" id="TIGR03002">
    <property type="entry name" value="outer_YhbN_LptA"/>
    <property type="match status" value="1"/>
</dbReference>
<evidence type="ECO:0000256" key="3">
    <source>
        <dbReference type="ARBA" id="ARBA00022764"/>
    </source>
</evidence>
<keyword evidence="6" id="KW-1185">Reference proteome</keyword>
<dbReference type="Pfam" id="PF03968">
    <property type="entry name" value="LptD_N"/>
    <property type="match status" value="1"/>
</dbReference>
<proteinExistence type="predicted"/>
<evidence type="ECO:0000256" key="1">
    <source>
        <dbReference type="ARBA" id="ARBA00022448"/>
    </source>
</evidence>
<evidence type="ECO:0000259" key="4">
    <source>
        <dbReference type="Pfam" id="PF03968"/>
    </source>
</evidence>
<reference evidence="6" key="1">
    <citation type="journal article" date="2019" name="Int. J. Syst. Evol. Microbiol.">
        <title>The Global Catalogue of Microorganisms (GCM) 10K type strain sequencing project: providing services to taxonomists for standard genome sequencing and annotation.</title>
        <authorList>
            <consortium name="The Broad Institute Genomics Platform"/>
            <consortium name="The Broad Institute Genome Sequencing Center for Infectious Disease"/>
            <person name="Wu L."/>
            <person name="Ma J."/>
        </authorList>
    </citation>
    <scope>NUCLEOTIDE SEQUENCE [LARGE SCALE GENOMIC DNA]</scope>
    <source>
        <strain evidence="6">CGMCC 1.12477</strain>
    </source>
</reference>
<dbReference type="RefSeq" id="WP_379916466.1">
    <property type="nucleotide sequence ID" value="NZ_JBHUDD010000059.1"/>
</dbReference>
<evidence type="ECO:0000313" key="5">
    <source>
        <dbReference type="EMBL" id="MFD1510148.1"/>
    </source>
</evidence>
<accession>A0ABW4EJI1</accession>
<sequence>MPSFILTFGLILLPLGGFAQGTSIALGGIQQDTSQPVEVSADNLSVDQENGTAIFSGNVVIGQGEMRLAADRVLVVYAADQSRIQRLEASGGVTLVTGPDAAEAERADYDIDAGTVVMSGDVLLTQGNNALTSDSMTVDLKTGSAQMQGRVKTVLQSRN</sequence>
<dbReference type="Proteomes" id="UP001597186">
    <property type="component" value="Unassembled WGS sequence"/>
</dbReference>
<dbReference type="InterPro" id="IPR052037">
    <property type="entry name" value="LPS_export_LptA"/>
</dbReference>
<keyword evidence="3" id="KW-0574">Periplasm</keyword>
<evidence type="ECO:0000256" key="2">
    <source>
        <dbReference type="ARBA" id="ARBA00022729"/>
    </source>
</evidence>
<keyword evidence="1" id="KW-0813">Transport</keyword>
<dbReference type="PANTHER" id="PTHR36504:SF1">
    <property type="entry name" value="LIPOPOLYSACCHARIDE EXPORT SYSTEM PROTEIN LPTA"/>
    <property type="match status" value="1"/>
</dbReference>
<comment type="caution">
    <text evidence="5">The sequence shown here is derived from an EMBL/GenBank/DDBJ whole genome shotgun (WGS) entry which is preliminary data.</text>
</comment>
<name>A0ABW4EJI1_9RHOB</name>
<dbReference type="InterPro" id="IPR005653">
    <property type="entry name" value="OstA-like_N"/>
</dbReference>
<keyword evidence="2" id="KW-0732">Signal</keyword>